<sequence length="208" mass="23379">MVTINSSQWLNFITIISTWVYNVIEQTKKKSPMFIISLHIFVSNIVFSSSNEVNPGEGGIIAYLVILGVVCLLWEFGYALYATYDEKFMWYTEISFALFTTMTGFFNLCALALFSTQGVPLDHLVPLSRNALTVVAASVIVINYLVDLIEQKFWPASWQKMYNVMTTAENKVINELNVVNPVTPTTTTLTTLTTDITNTINMENISSV</sequence>
<feature type="transmembrane region" description="Helical" evidence="1">
    <location>
        <begin position="6"/>
        <end position="24"/>
    </location>
</feature>
<keyword evidence="1" id="KW-0812">Transmembrane</keyword>
<evidence type="ECO:0000313" key="2">
    <source>
        <dbReference type="EMBL" id="AYV76307.1"/>
    </source>
</evidence>
<evidence type="ECO:0000256" key="1">
    <source>
        <dbReference type="SAM" id="Phobius"/>
    </source>
</evidence>
<proteinExistence type="predicted"/>
<feature type="transmembrane region" description="Helical" evidence="1">
    <location>
        <begin position="60"/>
        <end position="82"/>
    </location>
</feature>
<dbReference type="EMBL" id="MK071983">
    <property type="protein sequence ID" value="AYV76307.1"/>
    <property type="molecule type" value="Genomic_DNA"/>
</dbReference>
<keyword evidence="1" id="KW-1133">Transmembrane helix</keyword>
<organism evidence="2">
    <name type="scientific">Terrestrivirus sp</name>
    <dbReference type="NCBI Taxonomy" id="2487775"/>
    <lineage>
        <taxon>Viruses</taxon>
        <taxon>Varidnaviria</taxon>
        <taxon>Bamfordvirae</taxon>
        <taxon>Nucleocytoviricota</taxon>
        <taxon>Megaviricetes</taxon>
        <taxon>Imitervirales</taxon>
        <taxon>Mimiviridae</taxon>
        <taxon>Klosneuvirinae</taxon>
    </lineage>
</organism>
<feature type="transmembrane region" description="Helical" evidence="1">
    <location>
        <begin position="127"/>
        <end position="146"/>
    </location>
</feature>
<reference evidence="2" key="1">
    <citation type="submission" date="2018-10" db="EMBL/GenBank/DDBJ databases">
        <title>Hidden diversity of soil giant viruses.</title>
        <authorList>
            <person name="Schulz F."/>
            <person name="Alteio L."/>
            <person name="Goudeau D."/>
            <person name="Ryan E.M."/>
            <person name="Malmstrom R.R."/>
            <person name="Blanchard J."/>
            <person name="Woyke T."/>
        </authorList>
    </citation>
    <scope>NUCLEOTIDE SEQUENCE</scope>
    <source>
        <strain evidence="2">TEV1</strain>
    </source>
</reference>
<keyword evidence="1" id="KW-0472">Membrane</keyword>
<name>A0A3G4ZN56_9VIRU</name>
<gene>
    <name evidence="2" type="ORF">Terrestrivirus5_129</name>
</gene>
<accession>A0A3G4ZN56</accession>
<feature type="transmembrane region" description="Helical" evidence="1">
    <location>
        <begin position="94"/>
        <end position="115"/>
    </location>
</feature>
<protein>
    <submittedName>
        <fullName evidence="2">Uncharacterized protein</fullName>
    </submittedName>
</protein>